<dbReference type="AlphaFoldDB" id="A0A316VVU3"/>
<sequence length="1070" mass="116398">MSFIKSQVAGGSYLLPTLIDHSAQVNASQPFRMDRTSDGRWVATTHAHFAALVSGAAWALGDLDVPHRRHSAEPPVLAMLTGSDLASVVGILGAIKRGCAVLMLSSRCPPETIIALLSSSNAQCLLYSSKHQRLAERVQQVSSCKALQLPSLEGITAASIKFGHFSYEQSRDNEVHKTCIVLHSSGSTGTPKLCPHSHKDILNHGLVIAHPNDAATTSDKRGLAIFNSLPLFHAMGWLAGPLGSLLAGLKPAVPAADFVPTPESIAEHIRSAGCKAAILVPSLVDDLTSNLKTRDVLNGLTVWWGGAPMSDATYSRMLEAGATSFVTYGLTETTSLGHSHDIPPPGQEALDGRWIVLRSDMDYEFDAFPLEDAGPQLYELVVKSTTACSVIRETAPGKTHTGDLIEKHPTWPNAIRVHGRKSDMVILANGENVATVPLEMALSSHPWVLRAVIIGEGYSHASVLIEPRQAYRDKSLDEFRQAVWPIVKQANAKAPAYAQIFPASVMLTDRTKPLPVSEKGTVQRKRAVELYKKEITALYSEFRNDEDNLTAPANLSGEALQSFVHLTVSRMLDLETLDFSAPLSEHGLDSLRSTMIHRGLVSGLHEAKVRCSDPTSCDPSKLPKSFPFDHCSIREMTDALYKFVHHARSADHSEQLSTKHQTNEMQALLEKYGSLAPLHISKPFLQDFKGGQCVLVTGTTGALGCALLQQLENLPNVAKIICLNRPTRGTGGVQRQAAVLKSRGIDETLAHSAKLICVEGTADDLSVDALPERPDLIIHSAWPVRFDLPLKSFESSIAGVRNLLQLSMALRARFVFISSIAAGMQTQAASDTSRHCQTRVIGENKQVELEWALGGYGASKQVGERLVSSAVKANPWFEGFSIRCGQLMGDEKTCQWNESEWWPSIVRSAGKLGCLPEDSGLGIIDWITHNDAARSIVGLSIGYDRRPLAATPQSSTNVVNLVHPKVVASASQIFADVMHPQPRIVPLLEWLDMLNQLQSSAKDDKEYMKLTADVPALALLDFYKERASACQAVRYEVGEASKYLANAKVLDAPLARVFTKAWGLRIREDA</sequence>
<evidence type="ECO:0000256" key="1">
    <source>
        <dbReference type="ARBA" id="ARBA00022450"/>
    </source>
</evidence>
<organism evidence="5 6">
    <name type="scientific">Ceraceosorus guamensis</name>
    <dbReference type="NCBI Taxonomy" id="1522189"/>
    <lineage>
        <taxon>Eukaryota</taxon>
        <taxon>Fungi</taxon>
        <taxon>Dikarya</taxon>
        <taxon>Basidiomycota</taxon>
        <taxon>Ustilaginomycotina</taxon>
        <taxon>Exobasidiomycetes</taxon>
        <taxon>Ceraceosorales</taxon>
        <taxon>Ceraceosoraceae</taxon>
        <taxon>Ceraceosorus</taxon>
    </lineage>
</organism>
<dbReference type="Pfam" id="PF00501">
    <property type="entry name" value="AMP-binding"/>
    <property type="match status" value="1"/>
</dbReference>
<keyword evidence="1" id="KW-0596">Phosphopantetheine</keyword>
<dbReference type="EMBL" id="KZ819390">
    <property type="protein sequence ID" value="PWN41610.1"/>
    <property type="molecule type" value="Genomic_DNA"/>
</dbReference>
<dbReference type="OrthoDB" id="429813at2759"/>
<dbReference type="InterPro" id="IPR013120">
    <property type="entry name" value="FAR_NAD-bd"/>
</dbReference>
<dbReference type="InterPro" id="IPR020845">
    <property type="entry name" value="AMP-binding_CS"/>
</dbReference>
<dbReference type="SUPFAM" id="SSF51735">
    <property type="entry name" value="NAD(P)-binding Rossmann-fold domains"/>
    <property type="match status" value="1"/>
</dbReference>
<keyword evidence="6" id="KW-1185">Reference proteome</keyword>
<dbReference type="Pfam" id="PF23562">
    <property type="entry name" value="AMP-binding_C_3"/>
    <property type="match status" value="1"/>
</dbReference>
<dbReference type="GeneID" id="37038100"/>
<gene>
    <name evidence="5" type="ORF">IE81DRAFT_348182</name>
</gene>
<dbReference type="Gene3D" id="3.40.50.720">
    <property type="entry name" value="NAD(P)-binding Rossmann-like Domain"/>
    <property type="match status" value="1"/>
</dbReference>
<dbReference type="InterPro" id="IPR036291">
    <property type="entry name" value="NAD(P)-bd_dom_sf"/>
</dbReference>
<dbReference type="SUPFAM" id="SSF56801">
    <property type="entry name" value="Acetyl-CoA synthetase-like"/>
    <property type="match status" value="1"/>
</dbReference>
<keyword evidence="2" id="KW-0597">Phosphoprotein</keyword>
<feature type="domain" description="Thioester reductase (TE)" evidence="4">
    <location>
        <begin position="696"/>
        <end position="918"/>
    </location>
</feature>
<dbReference type="InParanoid" id="A0A316VVU3"/>
<accession>A0A316VVU3</accession>
<dbReference type="InterPro" id="IPR000873">
    <property type="entry name" value="AMP-dep_synth/lig_dom"/>
</dbReference>
<name>A0A316VVU3_9BASI</name>
<dbReference type="Pfam" id="PF07993">
    <property type="entry name" value="NAD_binding_4"/>
    <property type="match status" value="1"/>
</dbReference>
<feature type="domain" description="AMP-dependent synthetase/ligase" evidence="3">
    <location>
        <begin position="39"/>
        <end position="347"/>
    </location>
</feature>
<dbReference type="STRING" id="1522189.A0A316VVU3"/>
<dbReference type="PROSITE" id="PS00455">
    <property type="entry name" value="AMP_BINDING"/>
    <property type="match status" value="1"/>
</dbReference>
<dbReference type="PANTHER" id="PTHR43439:SF2">
    <property type="entry name" value="ENZYME, PUTATIVE (JCVI)-RELATED"/>
    <property type="match status" value="1"/>
</dbReference>
<evidence type="ECO:0000313" key="6">
    <source>
        <dbReference type="Proteomes" id="UP000245783"/>
    </source>
</evidence>
<dbReference type="InterPro" id="IPR042099">
    <property type="entry name" value="ANL_N_sf"/>
</dbReference>
<dbReference type="PANTHER" id="PTHR43439">
    <property type="entry name" value="PHENYLACETATE-COENZYME A LIGASE"/>
    <property type="match status" value="1"/>
</dbReference>
<evidence type="ECO:0000313" key="5">
    <source>
        <dbReference type="EMBL" id="PWN41610.1"/>
    </source>
</evidence>
<proteinExistence type="predicted"/>
<dbReference type="Proteomes" id="UP000245783">
    <property type="component" value="Unassembled WGS sequence"/>
</dbReference>
<dbReference type="RefSeq" id="XP_025368770.1">
    <property type="nucleotide sequence ID" value="XM_025516230.1"/>
</dbReference>
<evidence type="ECO:0000259" key="4">
    <source>
        <dbReference type="Pfam" id="PF07993"/>
    </source>
</evidence>
<dbReference type="Gene3D" id="3.40.50.12780">
    <property type="entry name" value="N-terminal domain of ligase-like"/>
    <property type="match status" value="1"/>
</dbReference>
<evidence type="ECO:0000259" key="3">
    <source>
        <dbReference type="Pfam" id="PF00501"/>
    </source>
</evidence>
<dbReference type="InterPro" id="IPR051414">
    <property type="entry name" value="Adenylate-forming_Reductase"/>
</dbReference>
<evidence type="ECO:0000256" key="2">
    <source>
        <dbReference type="ARBA" id="ARBA00022553"/>
    </source>
</evidence>
<protein>
    <submittedName>
        <fullName evidence="5">Acetyl-CoA synthetase-like protein</fullName>
    </submittedName>
</protein>
<reference evidence="5 6" key="1">
    <citation type="journal article" date="2018" name="Mol. Biol. Evol.">
        <title>Broad Genomic Sampling Reveals a Smut Pathogenic Ancestry of the Fungal Clade Ustilaginomycotina.</title>
        <authorList>
            <person name="Kijpornyongpan T."/>
            <person name="Mondo S.J."/>
            <person name="Barry K."/>
            <person name="Sandor L."/>
            <person name="Lee J."/>
            <person name="Lipzen A."/>
            <person name="Pangilinan J."/>
            <person name="LaButti K."/>
            <person name="Hainaut M."/>
            <person name="Henrissat B."/>
            <person name="Grigoriev I.V."/>
            <person name="Spatafora J.W."/>
            <person name="Aime M.C."/>
        </authorList>
    </citation>
    <scope>NUCLEOTIDE SEQUENCE [LARGE SCALE GENOMIC DNA]</scope>
    <source>
        <strain evidence="5 6">MCA 4658</strain>
    </source>
</reference>